<organism evidence="2 3">
    <name type="scientific">Acrodontium crateriforme</name>
    <dbReference type="NCBI Taxonomy" id="150365"/>
    <lineage>
        <taxon>Eukaryota</taxon>
        <taxon>Fungi</taxon>
        <taxon>Dikarya</taxon>
        <taxon>Ascomycota</taxon>
        <taxon>Pezizomycotina</taxon>
        <taxon>Dothideomycetes</taxon>
        <taxon>Dothideomycetidae</taxon>
        <taxon>Mycosphaerellales</taxon>
        <taxon>Teratosphaeriaceae</taxon>
        <taxon>Acrodontium</taxon>
    </lineage>
</organism>
<dbReference type="PANTHER" id="PTHR43861:SF3">
    <property type="entry name" value="PUTATIVE (AFU_ORTHOLOGUE AFUA_2G14390)-RELATED"/>
    <property type="match status" value="1"/>
</dbReference>
<reference evidence="2 3" key="1">
    <citation type="submission" date="2023-11" db="EMBL/GenBank/DDBJ databases">
        <title>An acidophilic fungus is an integral part of prey digestion in a carnivorous sundew plant.</title>
        <authorList>
            <person name="Tsai I.J."/>
        </authorList>
    </citation>
    <scope>NUCLEOTIDE SEQUENCE [LARGE SCALE GENOMIC DNA]</scope>
    <source>
        <strain evidence="2">169a</strain>
    </source>
</reference>
<proteinExistence type="predicted"/>
<sequence>MASAVSNLKSAGGGNERFNAEAASWDSRPFVHAASREAADAILAQLKTHSLHKATNDLNVLEIGCGTGILSFLLAPHVQRVVAVDAAEGMIDVLNQKLHKPNAPSNITPVAVLLENPEDPALPPARPQGSDASGDATARLKFDLITSHLVLHHIPDLAPVLRTMHGCLKNGGSVMLTDFQDFAPEARRFHPESKMDGVARHGIQVEQMTQLMRDAGFAGVEVKTAWRMMKTVEKFPGEFGTKGGPGEGQGEEMEIPFVMCYGQKPGQMLC</sequence>
<keyword evidence="3" id="KW-1185">Reference proteome</keyword>
<dbReference type="CDD" id="cd02440">
    <property type="entry name" value="AdoMet_MTases"/>
    <property type="match status" value="1"/>
</dbReference>
<dbReference type="AlphaFoldDB" id="A0AAQ3LWQ1"/>
<dbReference type="Proteomes" id="UP001303373">
    <property type="component" value="Chromosome 1"/>
</dbReference>
<dbReference type="EMBL" id="CP138580">
    <property type="protein sequence ID" value="WPG97363.1"/>
    <property type="molecule type" value="Genomic_DNA"/>
</dbReference>
<protein>
    <recommendedName>
        <fullName evidence="4">S-adenosyl-L-methionine-dependent methyltransferase</fullName>
    </recommendedName>
</protein>
<dbReference type="GO" id="GO:0016740">
    <property type="term" value="F:transferase activity"/>
    <property type="evidence" value="ECO:0007669"/>
    <property type="project" value="UniProtKB-KW"/>
</dbReference>
<evidence type="ECO:0000256" key="1">
    <source>
        <dbReference type="ARBA" id="ARBA00022679"/>
    </source>
</evidence>
<keyword evidence="1" id="KW-0808">Transferase</keyword>
<dbReference type="Pfam" id="PF13489">
    <property type="entry name" value="Methyltransf_23"/>
    <property type="match status" value="1"/>
</dbReference>
<gene>
    <name evidence="2" type="ORF">R9X50_00013800</name>
</gene>
<name>A0AAQ3LWQ1_9PEZI</name>
<dbReference type="InterPro" id="IPR029063">
    <property type="entry name" value="SAM-dependent_MTases_sf"/>
</dbReference>
<dbReference type="SUPFAM" id="SSF53335">
    <property type="entry name" value="S-adenosyl-L-methionine-dependent methyltransferases"/>
    <property type="match status" value="1"/>
</dbReference>
<accession>A0AAQ3LWQ1</accession>
<dbReference type="PANTHER" id="PTHR43861">
    <property type="entry name" value="TRANS-ACONITATE 2-METHYLTRANSFERASE-RELATED"/>
    <property type="match status" value="1"/>
</dbReference>
<evidence type="ECO:0000313" key="2">
    <source>
        <dbReference type="EMBL" id="WPG97363.1"/>
    </source>
</evidence>
<evidence type="ECO:0008006" key="4">
    <source>
        <dbReference type="Google" id="ProtNLM"/>
    </source>
</evidence>
<dbReference type="Gene3D" id="3.40.50.150">
    <property type="entry name" value="Vaccinia Virus protein VP39"/>
    <property type="match status" value="1"/>
</dbReference>
<evidence type="ECO:0000313" key="3">
    <source>
        <dbReference type="Proteomes" id="UP001303373"/>
    </source>
</evidence>